<evidence type="ECO:0000313" key="3">
    <source>
        <dbReference type="Proteomes" id="UP001589774"/>
    </source>
</evidence>
<protein>
    <submittedName>
        <fullName evidence="2">Uncharacterized protein</fullName>
    </submittedName>
</protein>
<dbReference type="Proteomes" id="UP001589774">
    <property type="component" value="Unassembled WGS sequence"/>
</dbReference>
<reference evidence="2 3" key="1">
    <citation type="submission" date="2024-09" db="EMBL/GenBank/DDBJ databases">
        <authorList>
            <person name="Sun Q."/>
            <person name="Mori K."/>
        </authorList>
    </citation>
    <scope>NUCLEOTIDE SEQUENCE [LARGE SCALE GENOMIC DNA]</scope>
    <source>
        <strain evidence="2 3">CCM 7765</strain>
    </source>
</reference>
<feature type="signal peptide" evidence="1">
    <location>
        <begin position="1"/>
        <end position="20"/>
    </location>
</feature>
<dbReference type="EMBL" id="JBHLWO010000001">
    <property type="protein sequence ID" value="MFC0317075.1"/>
    <property type="molecule type" value="Genomic_DNA"/>
</dbReference>
<gene>
    <name evidence="2" type="ORF">ACFFI0_02095</name>
</gene>
<sequence>MASHKLFIFHLLSLIIFFHAACSNGKDPEKYIGFWLDPGDELAIPTEIKQKNGRLYIVMNVNGEQTELPAMFDREGKSILAKLPMPTGNLVDVKARYLSESKRLQIDIAGMSNELSKISEAVATERKKKINEFYDPSFFVGKWIDIKTTNPDSIEISKQDDQYFLKTKLDSTEIRYNKRFFEWFYMGNPNTIRRLKNGNIEWSIGALRTEYRRL</sequence>
<name>A0ABV6HDV9_9SPHI</name>
<organism evidence="2 3">
    <name type="scientific">Olivibacter oleidegradans</name>
    <dbReference type="NCBI Taxonomy" id="760123"/>
    <lineage>
        <taxon>Bacteria</taxon>
        <taxon>Pseudomonadati</taxon>
        <taxon>Bacteroidota</taxon>
        <taxon>Sphingobacteriia</taxon>
        <taxon>Sphingobacteriales</taxon>
        <taxon>Sphingobacteriaceae</taxon>
        <taxon>Olivibacter</taxon>
    </lineage>
</organism>
<dbReference type="RefSeq" id="WP_130854867.1">
    <property type="nucleotide sequence ID" value="NZ_JBHLWO010000001.1"/>
</dbReference>
<keyword evidence="3" id="KW-1185">Reference proteome</keyword>
<evidence type="ECO:0000313" key="2">
    <source>
        <dbReference type="EMBL" id="MFC0317075.1"/>
    </source>
</evidence>
<accession>A0ABV6HDV9</accession>
<evidence type="ECO:0000256" key="1">
    <source>
        <dbReference type="SAM" id="SignalP"/>
    </source>
</evidence>
<feature type="chain" id="PRO_5046123072" evidence="1">
    <location>
        <begin position="21"/>
        <end position="214"/>
    </location>
</feature>
<keyword evidence="1" id="KW-0732">Signal</keyword>
<comment type="caution">
    <text evidence="2">The sequence shown here is derived from an EMBL/GenBank/DDBJ whole genome shotgun (WGS) entry which is preliminary data.</text>
</comment>
<proteinExistence type="predicted"/>